<reference evidence="1" key="1">
    <citation type="journal article" date="2020" name="mSystems">
        <title>Genome- and Community-Level Interaction Insights into Carbon Utilization and Element Cycling Functions of Hydrothermarchaeota in Hydrothermal Sediment.</title>
        <authorList>
            <person name="Zhou Z."/>
            <person name="Liu Y."/>
            <person name="Xu W."/>
            <person name="Pan J."/>
            <person name="Luo Z.H."/>
            <person name="Li M."/>
        </authorList>
    </citation>
    <scope>NUCLEOTIDE SEQUENCE [LARGE SCALE GENOMIC DNA]</scope>
    <source>
        <strain evidence="1">SpSt-1019</strain>
    </source>
</reference>
<organism evidence="1">
    <name type="scientific">Thermodesulfobium narugense</name>
    <dbReference type="NCBI Taxonomy" id="184064"/>
    <lineage>
        <taxon>Bacteria</taxon>
        <taxon>Pseudomonadati</taxon>
        <taxon>Thermodesulfobiota</taxon>
        <taxon>Thermodesulfobiia</taxon>
        <taxon>Thermodesulfobiales</taxon>
        <taxon>Thermodesulfobiaceae</taxon>
        <taxon>Thermodesulfobium</taxon>
    </lineage>
</organism>
<evidence type="ECO:0000313" key="1">
    <source>
        <dbReference type="EMBL" id="HHI66010.1"/>
    </source>
</evidence>
<gene>
    <name evidence="1" type="ORF">ENL70_05640</name>
</gene>
<sequence length="259" mass="31404">MISKIYNLEILNKIKELTNKNFCILSNKEMSWLKYLINTDESKFFFSAKDKNELESFLIDTKAYNLQKIIIKNKPERNESSWTLLMPLFEAILEEKDLILSFRISDSEQFKALCFPYKLEFEFYKDEWYLLWLNLSENRKKMKTPFSNILSFKTVKRKQDLYKEAERIFLEEHLFAKFSVDKNYLDDLKRILLTLIDFNPILDKEDQDKIIFKIEYNPSEEGYLLQKFRQLGKRAILLKPKFLVERMLYSYKKALERYS</sequence>
<protein>
    <submittedName>
        <fullName evidence="1">WYL domain-containing protein</fullName>
    </submittedName>
</protein>
<name>A0A7C5PEP4_9BACT</name>
<accession>A0A7C5PEP4</accession>
<comment type="caution">
    <text evidence="1">The sequence shown here is derived from an EMBL/GenBank/DDBJ whole genome shotgun (WGS) entry which is preliminary data.</text>
</comment>
<proteinExistence type="predicted"/>
<dbReference type="AlphaFoldDB" id="A0A7C5PEP4"/>
<dbReference type="EMBL" id="DRUY01000187">
    <property type="protein sequence ID" value="HHI66010.1"/>
    <property type="molecule type" value="Genomic_DNA"/>
</dbReference>